<feature type="domain" description="Thioredoxin" evidence="12">
    <location>
        <begin position="50"/>
        <end position="194"/>
    </location>
</feature>
<keyword evidence="11" id="KW-0732">Signal</keyword>
<dbReference type="CDD" id="cd03017">
    <property type="entry name" value="PRX_BCP"/>
    <property type="match status" value="1"/>
</dbReference>
<evidence type="ECO:0000256" key="8">
    <source>
        <dbReference type="ARBA" id="ARBA00032824"/>
    </source>
</evidence>
<dbReference type="FunFam" id="3.40.30.10:FF:000007">
    <property type="entry name" value="Thioredoxin-dependent thiol peroxidase"/>
    <property type="match status" value="1"/>
</dbReference>
<dbReference type="InterPro" id="IPR013766">
    <property type="entry name" value="Thioredoxin_domain"/>
</dbReference>
<evidence type="ECO:0000256" key="6">
    <source>
        <dbReference type="ARBA" id="ARBA00023157"/>
    </source>
</evidence>
<comment type="similarity">
    <text evidence="9">Belongs to the peroxiredoxin family. BCP/PrxQ subfamily.</text>
</comment>
<dbReference type="GO" id="GO:0045454">
    <property type="term" value="P:cell redox homeostasis"/>
    <property type="evidence" value="ECO:0007669"/>
    <property type="project" value="TreeGrafter"/>
</dbReference>
<organism evidence="13">
    <name type="scientific">Fibrocapsa japonica</name>
    <dbReference type="NCBI Taxonomy" id="94617"/>
    <lineage>
        <taxon>Eukaryota</taxon>
        <taxon>Sar</taxon>
        <taxon>Stramenopiles</taxon>
        <taxon>Ochrophyta</taxon>
        <taxon>Raphidophyceae</taxon>
        <taxon>Chattonellales</taxon>
        <taxon>Chattonellaceae</taxon>
        <taxon>Fibrocapsa</taxon>
    </lineage>
</organism>
<protein>
    <recommendedName>
        <fullName evidence="2">thioredoxin-dependent peroxiredoxin</fullName>
        <ecNumber evidence="2">1.11.1.24</ecNumber>
    </recommendedName>
    <alternativeName>
        <fullName evidence="8">Thioredoxin peroxidase</fullName>
    </alternativeName>
</protein>
<name>A0A7S2V5C5_9STRA</name>
<sequence length="195" mass="21008">MKKFTCAAALVCSAALLVANVPGAAAFRSVGLPIAHQQMRTFQSSTLSMVSEGQAAPSFSLKDQSGSTITLASYKGKKDVVLFFYPKDDTPGCTKEAQAFNANLDEFQKMGAEVIGISSDADHSAFVEKYGLKMKLLSDINGAVRKQFKVPSSLFGALDGRVTYVIGKDGIVKKIYDNQFNPESHIDVVKEALKK</sequence>
<comment type="catalytic activity">
    <reaction evidence="10">
        <text>a hydroperoxide + [thioredoxin]-dithiol = an alcohol + [thioredoxin]-disulfide + H2O</text>
        <dbReference type="Rhea" id="RHEA:62620"/>
        <dbReference type="Rhea" id="RHEA-COMP:10698"/>
        <dbReference type="Rhea" id="RHEA-COMP:10700"/>
        <dbReference type="ChEBI" id="CHEBI:15377"/>
        <dbReference type="ChEBI" id="CHEBI:29950"/>
        <dbReference type="ChEBI" id="CHEBI:30879"/>
        <dbReference type="ChEBI" id="CHEBI:35924"/>
        <dbReference type="ChEBI" id="CHEBI:50058"/>
        <dbReference type="EC" id="1.11.1.24"/>
    </reaction>
</comment>
<dbReference type="GO" id="GO:0005737">
    <property type="term" value="C:cytoplasm"/>
    <property type="evidence" value="ECO:0007669"/>
    <property type="project" value="TreeGrafter"/>
</dbReference>
<dbReference type="InterPro" id="IPR000866">
    <property type="entry name" value="AhpC/TSA"/>
</dbReference>
<gene>
    <name evidence="13" type="ORF">FJAP1339_LOCUS11413</name>
</gene>
<dbReference type="GO" id="GO:0034599">
    <property type="term" value="P:cellular response to oxidative stress"/>
    <property type="evidence" value="ECO:0007669"/>
    <property type="project" value="TreeGrafter"/>
</dbReference>
<dbReference type="PANTHER" id="PTHR42801:SF4">
    <property type="entry name" value="AHPC_TSA FAMILY PROTEIN"/>
    <property type="match status" value="1"/>
</dbReference>
<dbReference type="Pfam" id="PF00578">
    <property type="entry name" value="AhpC-TSA"/>
    <property type="match status" value="1"/>
</dbReference>
<evidence type="ECO:0000256" key="3">
    <source>
        <dbReference type="ARBA" id="ARBA00022559"/>
    </source>
</evidence>
<reference evidence="13" key="1">
    <citation type="submission" date="2021-01" db="EMBL/GenBank/DDBJ databases">
        <authorList>
            <person name="Corre E."/>
            <person name="Pelletier E."/>
            <person name="Niang G."/>
            <person name="Scheremetjew M."/>
            <person name="Finn R."/>
            <person name="Kale V."/>
            <person name="Holt S."/>
            <person name="Cochrane G."/>
            <person name="Meng A."/>
            <person name="Brown T."/>
            <person name="Cohen L."/>
        </authorList>
    </citation>
    <scope>NUCLEOTIDE SEQUENCE</scope>
    <source>
        <strain evidence="13">CCMP1661</strain>
    </source>
</reference>
<evidence type="ECO:0000256" key="4">
    <source>
        <dbReference type="ARBA" id="ARBA00022862"/>
    </source>
</evidence>
<keyword evidence="3" id="KW-0575">Peroxidase</keyword>
<keyword evidence="5" id="KW-0560">Oxidoreductase</keyword>
<evidence type="ECO:0000259" key="12">
    <source>
        <dbReference type="PROSITE" id="PS51352"/>
    </source>
</evidence>
<evidence type="ECO:0000256" key="11">
    <source>
        <dbReference type="SAM" id="SignalP"/>
    </source>
</evidence>
<dbReference type="EC" id="1.11.1.24" evidence="2"/>
<keyword evidence="6" id="KW-1015">Disulfide bond</keyword>
<evidence type="ECO:0000256" key="1">
    <source>
        <dbReference type="ARBA" id="ARBA00011245"/>
    </source>
</evidence>
<feature type="signal peptide" evidence="11">
    <location>
        <begin position="1"/>
        <end position="26"/>
    </location>
</feature>
<dbReference type="EMBL" id="HBHR01022282">
    <property type="protein sequence ID" value="CAD9873718.1"/>
    <property type="molecule type" value="Transcribed_RNA"/>
</dbReference>
<dbReference type="PANTHER" id="PTHR42801">
    <property type="entry name" value="THIOREDOXIN-DEPENDENT PEROXIDE REDUCTASE"/>
    <property type="match status" value="1"/>
</dbReference>
<accession>A0A7S2V5C5</accession>
<evidence type="ECO:0000313" key="13">
    <source>
        <dbReference type="EMBL" id="CAD9873718.1"/>
    </source>
</evidence>
<keyword evidence="4" id="KW-0049">Antioxidant</keyword>
<evidence type="ECO:0000256" key="2">
    <source>
        <dbReference type="ARBA" id="ARBA00013017"/>
    </source>
</evidence>
<dbReference type="InterPro" id="IPR050924">
    <property type="entry name" value="Peroxiredoxin_BCP/PrxQ"/>
</dbReference>
<comment type="subunit">
    <text evidence="1">Monomer.</text>
</comment>
<dbReference type="InterPro" id="IPR036249">
    <property type="entry name" value="Thioredoxin-like_sf"/>
</dbReference>
<evidence type="ECO:0000256" key="10">
    <source>
        <dbReference type="ARBA" id="ARBA00049091"/>
    </source>
</evidence>
<dbReference type="Gene3D" id="3.40.30.10">
    <property type="entry name" value="Glutaredoxin"/>
    <property type="match status" value="1"/>
</dbReference>
<evidence type="ECO:0000256" key="7">
    <source>
        <dbReference type="ARBA" id="ARBA00023284"/>
    </source>
</evidence>
<dbReference type="GO" id="GO:0008379">
    <property type="term" value="F:thioredoxin peroxidase activity"/>
    <property type="evidence" value="ECO:0007669"/>
    <property type="project" value="TreeGrafter"/>
</dbReference>
<dbReference type="SUPFAM" id="SSF52833">
    <property type="entry name" value="Thioredoxin-like"/>
    <property type="match status" value="1"/>
</dbReference>
<keyword evidence="7" id="KW-0676">Redox-active center</keyword>
<evidence type="ECO:0000256" key="5">
    <source>
        <dbReference type="ARBA" id="ARBA00023002"/>
    </source>
</evidence>
<feature type="chain" id="PRO_5030609249" description="thioredoxin-dependent peroxiredoxin" evidence="11">
    <location>
        <begin position="27"/>
        <end position="195"/>
    </location>
</feature>
<dbReference type="PROSITE" id="PS51352">
    <property type="entry name" value="THIOREDOXIN_2"/>
    <property type="match status" value="1"/>
</dbReference>
<dbReference type="AlphaFoldDB" id="A0A7S2V5C5"/>
<evidence type="ECO:0000256" key="9">
    <source>
        <dbReference type="ARBA" id="ARBA00038489"/>
    </source>
</evidence>
<proteinExistence type="inferred from homology"/>